<organism evidence="10 11">
    <name type="scientific">Pochonia chlamydosporia 170</name>
    <dbReference type="NCBI Taxonomy" id="1380566"/>
    <lineage>
        <taxon>Eukaryota</taxon>
        <taxon>Fungi</taxon>
        <taxon>Dikarya</taxon>
        <taxon>Ascomycota</taxon>
        <taxon>Pezizomycotina</taxon>
        <taxon>Sordariomycetes</taxon>
        <taxon>Hypocreomycetidae</taxon>
        <taxon>Hypocreales</taxon>
        <taxon>Clavicipitaceae</taxon>
        <taxon>Pochonia</taxon>
    </lineage>
</organism>
<keyword evidence="3" id="KW-0285">Flavoprotein</keyword>
<evidence type="ECO:0000259" key="9">
    <source>
        <dbReference type="PROSITE" id="PS00624"/>
    </source>
</evidence>
<comment type="cofactor">
    <cofactor evidence="1 7">
        <name>FAD</name>
        <dbReference type="ChEBI" id="CHEBI:57692"/>
    </cofactor>
</comment>
<comment type="caution">
    <text evidence="10">The sequence shown here is derived from an EMBL/GenBank/DDBJ whole genome shotgun (WGS) entry which is preliminary data.</text>
</comment>
<sequence>MYCLVLGLAVLAATAPPACATDSYDYVIVGAGTAGNVLANRLSQNPKLSVAVIDPGADQRGNPNITNPIAWINNLGSSTDWAYQTIPQANASGRVIGFDAGKGIGGTSLINGEAGMTYIRGDKAQFDAWEQFGNTGWNWDTMLKYYKKVEKIFPPSPAETKVGASIEPQYHGTKGELHVAFSPALEKGSLYDILKRTWAVLKQGVNKDLNSGSTKGFSVWPQTLDPKENKRWDSATAFYWSIQSRQNLKHINGTVSKLLWKDGQTGSGVEATGVEYIGPDGKKKTGKAKKEVIISAGALRTPLVLEQSGVGNPRLLKQKGVELVVDLPGVGENMIDQALSTLFYTTNATITGYTPYGTFVTAKDIYGSNVGKVAKETKAKLGEWAQQLSRASQGGMKVSALERIFEIQHDVIFNKHATLAEILSVAQGDKIGNSYWHLIPFGRGSVHMSSVEDINKPIIDPKYFFIDFDMTTQVESGRIGVKFWSTSPVKEIIVGQFAPNATVLPPGATDEQWKKYLSDSSNSNSHAIGTAAMMSRELGGVVDSKLKVYGTKNVRVVDASILPMQFSGHLTATIYAVADRASEIILGHAN</sequence>
<feature type="active site" description="Proton acceptor" evidence="6">
    <location>
        <position position="569"/>
    </location>
</feature>
<dbReference type="InterPro" id="IPR000172">
    <property type="entry name" value="GMC_OxRdtase_N"/>
</dbReference>
<dbReference type="OrthoDB" id="269227at2759"/>
<dbReference type="GeneID" id="28850658"/>
<evidence type="ECO:0000256" key="4">
    <source>
        <dbReference type="ARBA" id="ARBA00022827"/>
    </source>
</evidence>
<evidence type="ECO:0000256" key="3">
    <source>
        <dbReference type="ARBA" id="ARBA00022630"/>
    </source>
</evidence>
<proteinExistence type="inferred from homology"/>
<dbReference type="InterPro" id="IPR027424">
    <property type="entry name" value="Glucose_Oxidase_domain_2"/>
</dbReference>
<dbReference type="PROSITE" id="PS00624">
    <property type="entry name" value="GMC_OXRED_2"/>
    <property type="match status" value="1"/>
</dbReference>
<dbReference type="GO" id="GO:0016614">
    <property type="term" value="F:oxidoreductase activity, acting on CH-OH group of donors"/>
    <property type="evidence" value="ECO:0007669"/>
    <property type="project" value="InterPro"/>
</dbReference>
<evidence type="ECO:0000256" key="2">
    <source>
        <dbReference type="ARBA" id="ARBA00010790"/>
    </source>
</evidence>
<evidence type="ECO:0000313" key="11">
    <source>
        <dbReference type="Proteomes" id="UP000078397"/>
    </source>
</evidence>
<dbReference type="EMBL" id="LSBJ02000004">
    <property type="protein sequence ID" value="OAQ66299.2"/>
    <property type="molecule type" value="Genomic_DNA"/>
</dbReference>
<dbReference type="InterPro" id="IPR007867">
    <property type="entry name" value="GMC_OxRtase_C"/>
</dbReference>
<reference evidence="10 11" key="1">
    <citation type="journal article" date="2016" name="PLoS Pathog.">
        <title>Biosynthesis of antibiotic leucinostatins in bio-control fungus Purpureocillium lilacinum and their inhibition on phytophthora revealed by genome mining.</title>
        <authorList>
            <person name="Wang G."/>
            <person name="Liu Z."/>
            <person name="Lin R."/>
            <person name="Li E."/>
            <person name="Mao Z."/>
            <person name="Ling J."/>
            <person name="Yang Y."/>
            <person name="Yin W.B."/>
            <person name="Xie B."/>
        </authorList>
    </citation>
    <scope>NUCLEOTIDE SEQUENCE [LARGE SCALE GENOMIC DNA]</scope>
    <source>
        <strain evidence="10">170</strain>
    </source>
</reference>
<evidence type="ECO:0000256" key="1">
    <source>
        <dbReference type="ARBA" id="ARBA00001974"/>
    </source>
</evidence>
<dbReference type="PIRSF" id="PIRSF000137">
    <property type="entry name" value="Alcohol_oxidase"/>
    <property type="match status" value="1"/>
</dbReference>
<dbReference type="PANTHER" id="PTHR11552:SF201">
    <property type="entry name" value="GLUCOSE-METHANOL-CHOLINE OXIDOREDUCTASE N-TERMINAL DOMAIN-CONTAINING PROTEIN"/>
    <property type="match status" value="1"/>
</dbReference>
<dbReference type="Gene3D" id="3.50.50.60">
    <property type="entry name" value="FAD/NAD(P)-binding domain"/>
    <property type="match status" value="1"/>
</dbReference>
<protein>
    <submittedName>
        <fullName evidence="10">GMC oxidoreductase</fullName>
    </submittedName>
</protein>
<name>A0A179FMP8_METCM</name>
<dbReference type="RefSeq" id="XP_022284382.1">
    <property type="nucleotide sequence ID" value="XM_022428588.1"/>
</dbReference>
<feature type="signal peptide" evidence="8">
    <location>
        <begin position="1"/>
        <end position="20"/>
    </location>
</feature>
<comment type="similarity">
    <text evidence="2">Belongs to the GMC oxidoreductase family.</text>
</comment>
<gene>
    <name evidence="10" type="ORF">VFPPC_07864</name>
</gene>
<dbReference type="KEGG" id="pchm:VFPPC_07864"/>
<feature type="domain" description="Glucose-methanol-choline oxidoreductase N-terminal" evidence="9">
    <location>
        <begin position="297"/>
        <end position="311"/>
    </location>
</feature>
<dbReference type="InterPro" id="IPR012132">
    <property type="entry name" value="GMC_OxRdtase"/>
</dbReference>
<evidence type="ECO:0000256" key="6">
    <source>
        <dbReference type="PIRSR" id="PIRSR000137-1"/>
    </source>
</evidence>
<keyword evidence="11" id="KW-1185">Reference proteome</keyword>
<evidence type="ECO:0000256" key="7">
    <source>
        <dbReference type="PIRSR" id="PIRSR000137-2"/>
    </source>
</evidence>
<dbReference type="PANTHER" id="PTHR11552">
    <property type="entry name" value="GLUCOSE-METHANOL-CHOLINE GMC OXIDOREDUCTASE"/>
    <property type="match status" value="1"/>
</dbReference>
<feature type="binding site" evidence="7">
    <location>
        <position position="255"/>
    </location>
    <ligand>
        <name>FAD</name>
        <dbReference type="ChEBI" id="CHEBI:57692"/>
    </ligand>
</feature>
<dbReference type="STRING" id="1380566.A0A179FMP8"/>
<dbReference type="Pfam" id="PF05199">
    <property type="entry name" value="GMC_oxred_C"/>
    <property type="match status" value="1"/>
</dbReference>
<dbReference type="SUPFAM" id="SSF51905">
    <property type="entry name" value="FAD/NAD(P)-binding domain"/>
    <property type="match status" value="1"/>
</dbReference>
<dbReference type="GO" id="GO:0050660">
    <property type="term" value="F:flavin adenine dinucleotide binding"/>
    <property type="evidence" value="ECO:0007669"/>
    <property type="project" value="InterPro"/>
</dbReference>
<keyword evidence="4 7" id="KW-0274">FAD</keyword>
<keyword evidence="5" id="KW-0560">Oxidoreductase</keyword>
<accession>A0A179FMP8</accession>
<feature type="binding site" evidence="7">
    <location>
        <position position="107"/>
    </location>
    <ligand>
        <name>FAD</name>
        <dbReference type="ChEBI" id="CHEBI:57692"/>
    </ligand>
</feature>
<feature type="chain" id="PRO_5012204404" evidence="8">
    <location>
        <begin position="21"/>
        <end position="590"/>
    </location>
</feature>
<dbReference type="AlphaFoldDB" id="A0A179FMP8"/>
<evidence type="ECO:0000256" key="5">
    <source>
        <dbReference type="ARBA" id="ARBA00023002"/>
    </source>
</evidence>
<dbReference type="Proteomes" id="UP000078397">
    <property type="component" value="Unassembled WGS sequence"/>
</dbReference>
<dbReference type="SUPFAM" id="SSF54373">
    <property type="entry name" value="FAD-linked reductases, C-terminal domain"/>
    <property type="match status" value="1"/>
</dbReference>
<feature type="active site" description="Proton donor" evidence="6">
    <location>
        <position position="526"/>
    </location>
</feature>
<dbReference type="Pfam" id="PF00732">
    <property type="entry name" value="GMC_oxred_N"/>
    <property type="match status" value="1"/>
</dbReference>
<evidence type="ECO:0000256" key="8">
    <source>
        <dbReference type="SAM" id="SignalP"/>
    </source>
</evidence>
<dbReference type="Gene3D" id="4.10.450.10">
    <property type="entry name" value="Glucose Oxidase, domain 2"/>
    <property type="match status" value="1"/>
</dbReference>
<evidence type="ECO:0000313" key="10">
    <source>
        <dbReference type="EMBL" id="OAQ66299.2"/>
    </source>
</evidence>
<keyword evidence="8" id="KW-0732">Signal</keyword>
<dbReference type="Gene3D" id="3.30.560.10">
    <property type="entry name" value="Glucose Oxidase, domain 3"/>
    <property type="match status" value="1"/>
</dbReference>
<dbReference type="InterPro" id="IPR036188">
    <property type="entry name" value="FAD/NAD-bd_sf"/>
</dbReference>